<accession>A0A8J1XJQ5</accession>
<keyword evidence="3" id="KW-0143">Chaperone</keyword>
<sequence>MATFYGEIVQPYSRAVDDDDDEDDVIPDTSCSVLRWSPTAKLEMEESPTQCLQCEVLIIAIGQEATGFSQAYLLENDAEIICVICSGMDEQDVNTFSQTAPTDKTCYIYRLKSRPNIMMCMCNSKVTSEASYSWTEKVFSKLEKPPDQQMYVAVLSSTLASEFKSETPIGDLKLPFLRSLSTNEFPGTPICPYLEVPNVVPGLPASSEYLSKFSITISLFLSVLDALVDFK</sequence>
<dbReference type="PANTHER" id="PTHR15069">
    <property type="entry name" value="PROTEASOME ASSEMBLY CHAPERONE 1"/>
    <property type="match status" value="1"/>
</dbReference>
<dbReference type="Proteomes" id="UP000749559">
    <property type="component" value="Unassembled WGS sequence"/>
</dbReference>
<evidence type="ECO:0000256" key="2">
    <source>
        <dbReference type="ARBA" id="ARBA00019180"/>
    </source>
</evidence>
<organism evidence="4 5">
    <name type="scientific">Owenia fusiformis</name>
    <name type="common">Polychaete worm</name>
    <dbReference type="NCBI Taxonomy" id="6347"/>
    <lineage>
        <taxon>Eukaryota</taxon>
        <taxon>Metazoa</taxon>
        <taxon>Spiralia</taxon>
        <taxon>Lophotrochozoa</taxon>
        <taxon>Annelida</taxon>
        <taxon>Polychaeta</taxon>
        <taxon>Sedentaria</taxon>
        <taxon>Canalipalpata</taxon>
        <taxon>Sabellida</taxon>
        <taxon>Oweniida</taxon>
        <taxon>Oweniidae</taxon>
        <taxon>Owenia</taxon>
    </lineage>
</organism>
<dbReference type="GO" id="GO:0070628">
    <property type="term" value="F:proteasome binding"/>
    <property type="evidence" value="ECO:0007669"/>
    <property type="project" value="TreeGrafter"/>
</dbReference>
<name>A0A8J1XJQ5_OWEFU</name>
<dbReference type="EMBL" id="CAIIXF020000011">
    <property type="protein sequence ID" value="CAH1798809.1"/>
    <property type="molecule type" value="Genomic_DNA"/>
</dbReference>
<dbReference type="GO" id="GO:0080129">
    <property type="term" value="P:proteasome core complex assembly"/>
    <property type="evidence" value="ECO:0007669"/>
    <property type="project" value="TreeGrafter"/>
</dbReference>
<comment type="caution">
    <text evidence="4">The sequence shown here is derived from an EMBL/GenBank/DDBJ whole genome shotgun (WGS) entry which is preliminary data.</text>
</comment>
<protein>
    <recommendedName>
        <fullName evidence="2">Proteasome assembly chaperone 1</fullName>
    </recommendedName>
</protein>
<evidence type="ECO:0000256" key="3">
    <source>
        <dbReference type="ARBA" id="ARBA00023186"/>
    </source>
</evidence>
<proteinExistence type="inferred from homology"/>
<dbReference type="PANTHER" id="PTHR15069:SF1">
    <property type="entry name" value="PROTEASOME ASSEMBLY CHAPERONE 1"/>
    <property type="match status" value="1"/>
</dbReference>
<dbReference type="InterPro" id="IPR016565">
    <property type="entry name" value="Proteasome_assmbl_chp_1"/>
</dbReference>
<dbReference type="AlphaFoldDB" id="A0A8J1XJQ5"/>
<evidence type="ECO:0000313" key="4">
    <source>
        <dbReference type="EMBL" id="CAH1798809.1"/>
    </source>
</evidence>
<gene>
    <name evidence="4" type="ORF">OFUS_LOCUS22895</name>
</gene>
<keyword evidence="5" id="KW-1185">Reference proteome</keyword>
<evidence type="ECO:0000256" key="1">
    <source>
        <dbReference type="ARBA" id="ARBA00005261"/>
    </source>
</evidence>
<evidence type="ECO:0000313" key="5">
    <source>
        <dbReference type="Proteomes" id="UP000749559"/>
    </source>
</evidence>
<dbReference type="OrthoDB" id="17536at2759"/>
<comment type="similarity">
    <text evidence="1">Belongs to the PSMG1 family.</text>
</comment>
<dbReference type="GO" id="GO:0005783">
    <property type="term" value="C:endoplasmic reticulum"/>
    <property type="evidence" value="ECO:0007669"/>
    <property type="project" value="InterPro"/>
</dbReference>
<reference evidence="4" key="1">
    <citation type="submission" date="2022-03" db="EMBL/GenBank/DDBJ databases">
        <authorList>
            <person name="Martin C."/>
        </authorList>
    </citation>
    <scope>NUCLEOTIDE SEQUENCE</scope>
</reference>
<dbReference type="Pfam" id="PF16094">
    <property type="entry name" value="PAC1"/>
    <property type="match status" value="1"/>
</dbReference>